<proteinExistence type="predicted"/>
<keyword evidence="1" id="KW-0812">Transmembrane</keyword>
<organism evidence="2 3">
    <name type="scientific">Aeoliella straminimaris</name>
    <dbReference type="NCBI Taxonomy" id="2954799"/>
    <lineage>
        <taxon>Bacteria</taxon>
        <taxon>Pseudomonadati</taxon>
        <taxon>Planctomycetota</taxon>
        <taxon>Planctomycetia</taxon>
        <taxon>Pirellulales</taxon>
        <taxon>Lacipirellulaceae</taxon>
        <taxon>Aeoliella</taxon>
    </lineage>
</organism>
<accession>A0A9X2JG06</accession>
<evidence type="ECO:0000313" key="2">
    <source>
        <dbReference type="EMBL" id="MCO6043018.1"/>
    </source>
</evidence>
<keyword evidence="1" id="KW-0472">Membrane</keyword>
<keyword evidence="1" id="KW-1133">Transmembrane helix</keyword>
<dbReference type="AlphaFoldDB" id="A0A9X2JG06"/>
<name>A0A9X2JG06_9BACT</name>
<comment type="caution">
    <text evidence="2">The sequence shown here is derived from an EMBL/GenBank/DDBJ whole genome shotgun (WGS) entry which is preliminary data.</text>
</comment>
<protein>
    <submittedName>
        <fullName evidence="2">Uncharacterized protein</fullName>
    </submittedName>
</protein>
<keyword evidence="3" id="KW-1185">Reference proteome</keyword>
<gene>
    <name evidence="2" type="ORF">NG895_03780</name>
</gene>
<feature type="transmembrane region" description="Helical" evidence="1">
    <location>
        <begin position="130"/>
        <end position="148"/>
    </location>
</feature>
<feature type="transmembrane region" description="Helical" evidence="1">
    <location>
        <begin position="24"/>
        <end position="45"/>
    </location>
</feature>
<sequence length="183" mass="19562">MVEENPYQATEVAASARPGSGLSLPILFALAIGGPFVVAVGVVFATGTAQRFFWLLEQAAPLYVVAWPVSVPLFVFLFVSHHHLSSTKSLNDRRLLWLAPLPDIAVAMLVLGAVYAGPLGHQYPSWTMDLMPAGLFVAVGVVVLAVVFNVGRRWFVGALGLLLLLFVLACSITAGMSITGDWI</sequence>
<evidence type="ECO:0000313" key="3">
    <source>
        <dbReference type="Proteomes" id="UP001155241"/>
    </source>
</evidence>
<evidence type="ECO:0000256" key="1">
    <source>
        <dbReference type="SAM" id="Phobius"/>
    </source>
</evidence>
<feature type="transmembrane region" description="Helical" evidence="1">
    <location>
        <begin position="96"/>
        <end position="118"/>
    </location>
</feature>
<dbReference type="EMBL" id="JAMXLR010000015">
    <property type="protein sequence ID" value="MCO6043018.1"/>
    <property type="molecule type" value="Genomic_DNA"/>
</dbReference>
<dbReference type="Proteomes" id="UP001155241">
    <property type="component" value="Unassembled WGS sequence"/>
</dbReference>
<feature type="transmembrane region" description="Helical" evidence="1">
    <location>
        <begin position="155"/>
        <end position="178"/>
    </location>
</feature>
<feature type="transmembrane region" description="Helical" evidence="1">
    <location>
        <begin position="65"/>
        <end position="84"/>
    </location>
</feature>
<reference evidence="2" key="1">
    <citation type="submission" date="2022-06" db="EMBL/GenBank/DDBJ databases">
        <title>Aeoliella straminimaris, a novel planctomycete from sediments.</title>
        <authorList>
            <person name="Vitorino I.R."/>
            <person name="Lage O.M."/>
        </authorList>
    </citation>
    <scope>NUCLEOTIDE SEQUENCE</scope>
    <source>
        <strain evidence="2">ICT_H6.2</strain>
    </source>
</reference>
<dbReference type="RefSeq" id="WP_252851115.1">
    <property type="nucleotide sequence ID" value="NZ_JAMXLR010000015.1"/>
</dbReference>